<evidence type="ECO:0000313" key="3">
    <source>
        <dbReference type="Proteomes" id="UP001230426"/>
    </source>
</evidence>
<comment type="caution">
    <text evidence="2">The sequence shown here is derived from an EMBL/GenBank/DDBJ whole genome shotgun (WGS) entry which is preliminary data.</text>
</comment>
<sequence>MRDRLQIAVPADNPAKAGGLGDLTVPAGPGPAARGRRALSYVPGFRGRSGR</sequence>
<organism evidence="2 3">
    <name type="scientific">Streptosporangium brasiliense</name>
    <dbReference type="NCBI Taxonomy" id="47480"/>
    <lineage>
        <taxon>Bacteria</taxon>
        <taxon>Bacillati</taxon>
        <taxon>Actinomycetota</taxon>
        <taxon>Actinomycetes</taxon>
        <taxon>Streptosporangiales</taxon>
        <taxon>Streptosporangiaceae</taxon>
        <taxon>Streptosporangium</taxon>
    </lineage>
</organism>
<dbReference type="Proteomes" id="UP001230426">
    <property type="component" value="Unassembled WGS sequence"/>
</dbReference>
<name>A0ABT9RFI9_9ACTN</name>
<evidence type="ECO:0000313" key="2">
    <source>
        <dbReference type="EMBL" id="MDP9868053.1"/>
    </source>
</evidence>
<reference evidence="2 3" key="1">
    <citation type="submission" date="2023-07" db="EMBL/GenBank/DDBJ databases">
        <title>Sequencing the genomes of 1000 actinobacteria strains.</title>
        <authorList>
            <person name="Klenk H.-P."/>
        </authorList>
    </citation>
    <scope>NUCLEOTIDE SEQUENCE [LARGE SCALE GENOMIC DNA]</scope>
    <source>
        <strain evidence="2 3">DSM 44109</strain>
    </source>
</reference>
<protein>
    <submittedName>
        <fullName evidence="2">Uncharacterized protein</fullName>
    </submittedName>
</protein>
<dbReference type="EMBL" id="JAUSRB010000002">
    <property type="protein sequence ID" value="MDP9868053.1"/>
    <property type="molecule type" value="Genomic_DNA"/>
</dbReference>
<accession>A0ABT9RFI9</accession>
<gene>
    <name evidence="2" type="ORF">J2S55_007319</name>
</gene>
<proteinExistence type="predicted"/>
<dbReference type="RefSeq" id="WP_306870415.1">
    <property type="nucleotide sequence ID" value="NZ_JAUSRB010000002.1"/>
</dbReference>
<feature type="region of interest" description="Disordered" evidence="1">
    <location>
        <begin position="1"/>
        <end position="51"/>
    </location>
</feature>
<evidence type="ECO:0000256" key="1">
    <source>
        <dbReference type="SAM" id="MobiDB-lite"/>
    </source>
</evidence>
<keyword evidence="3" id="KW-1185">Reference proteome</keyword>